<dbReference type="PANTHER" id="PTHR11638:SF18">
    <property type="entry name" value="HEAT SHOCK PROTEIN 104"/>
    <property type="match status" value="1"/>
</dbReference>
<dbReference type="InterPro" id="IPR028299">
    <property type="entry name" value="ClpA/B_CS2"/>
</dbReference>
<keyword evidence="4" id="KW-0143">Chaperone</keyword>
<dbReference type="GO" id="GO:0005524">
    <property type="term" value="F:ATP binding"/>
    <property type="evidence" value="ECO:0007669"/>
    <property type="project" value="UniProtKB-KW"/>
</dbReference>
<reference evidence="8" key="1">
    <citation type="submission" date="2020-04" db="EMBL/GenBank/DDBJ databases">
        <authorList>
            <person name="Chiriac C."/>
            <person name="Salcher M."/>
            <person name="Ghai R."/>
            <person name="Kavagutti S V."/>
        </authorList>
    </citation>
    <scope>NUCLEOTIDE SEQUENCE</scope>
</reference>
<feature type="compositionally biased region" description="Basic and acidic residues" evidence="5">
    <location>
        <begin position="7"/>
        <end position="16"/>
    </location>
</feature>
<dbReference type="CDD" id="cd19499">
    <property type="entry name" value="RecA-like_ClpB_Hsp104-like"/>
    <property type="match status" value="1"/>
</dbReference>
<keyword evidence="8" id="KW-0645">Protease</keyword>
<dbReference type="InterPro" id="IPR001270">
    <property type="entry name" value="ClpA/B"/>
</dbReference>
<dbReference type="Pfam" id="PF00004">
    <property type="entry name" value="AAA"/>
    <property type="match status" value="1"/>
</dbReference>
<dbReference type="Gene3D" id="3.40.50.300">
    <property type="entry name" value="P-loop containing nucleotide triphosphate hydrolases"/>
    <property type="match status" value="2"/>
</dbReference>
<protein>
    <submittedName>
        <fullName evidence="8">Clp protease ATP binding subunit</fullName>
    </submittedName>
</protein>
<evidence type="ECO:0000256" key="5">
    <source>
        <dbReference type="SAM" id="MobiDB-lite"/>
    </source>
</evidence>
<dbReference type="InterPro" id="IPR027417">
    <property type="entry name" value="P-loop_NTPase"/>
</dbReference>
<evidence type="ECO:0000256" key="1">
    <source>
        <dbReference type="ARBA" id="ARBA00022737"/>
    </source>
</evidence>
<dbReference type="InterPro" id="IPR050130">
    <property type="entry name" value="ClpA_ClpB"/>
</dbReference>
<feature type="region of interest" description="Disordered" evidence="5">
    <location>
        <begin position="1"/>
        <end position="22"/>
    </location>
</feature>
<dbReference type="InterPro" id="IPR018368">
    <property type="entry name" value="ClpA/B_CS1"/>
</dbReference>
<dbReference type="Pfam" id="PF10431">
    <property type="entry name" value="ClpB_D2-small"/>
    <property type="match status" value="1"/>
</dbReference>
<keyword evidence="1" id="KW-0677">Repeat</keyword>
<evidence type="ECO:0000256" key="3">
    <source>
        <dbReference type="ARBA" id="ARBA00022840"/>
    </source>
</evidence>
<feature type="domain" description="AAA+ ATPase" evidence="6">
    <location>
        <begin position="397"/>
        <end position="513"/>
    </location>
</feature>
<dbReference type="EMBL" id="LR796235">
    <property type="protein sequence ID" value="CAB4130236.1"/>
    <property type="molecule type" value="Genomic_DNA"/>
</dbReference>
<keyword evidence="2" id="KW-0547">Nucleotide-binding</keyword>
<dbReference type="Gene3D" id="1.10.8.60">
    <property type="match status" value="2"/>
</dbReference>
<evidence type="ECO:0000256" key="2">
    <source>
        <dbReference type="ARBA" id="ARBA00022741"/>
    </source>
</evidence>
<dbReference type="InterPro" id="IPR041546">
    <property type="entry name" value="ClpA/ClpB_AAA_lid"/>
</dbReference>
<dbReference type="Pfam" id="PF17871">
    <property type="entry name" value="AAA_lid_9"/>
    <property type="match status" value="1"/>
</dbReference>
<dbReference type="FunFam" id="3.40.50.300:FF:000010">
    <property type="entry name" value="Chaperone clpB 1, putative"/>
    <property type="match status" value="1"/>
</dbReference>
<dbReference type="InterPro" id="IPR003959">
    <property type="entry name" value="ATPase_AAA_core"/>
</dbReference>
<dbReference type="Pfam" id="PF07724">
    <property type="entry name" value="AAA_2"/>
    <property type="match status" value="1"/>
</dbReference>
<dbReference type="GO" id="GO:0008233">
    <property type="term" value="F:peptidase activity"/>
    <property type="evidence" value="ECO:0007669"/>
    <property type="project" value="UniProtKB-KW"/>
</dbReference>
<dbReference type="Gene3D" id="4.10.860.10">
    <property type="entry name" value="UVR domain"/>
    <property type="match status" value="1"/>
</dbReference>
<dbReference type="GO" id="GO:0006508">
    <property type="term" value="P:proteolysis"/>
    <property type="evidence" value="ECO:0007669"/>
    <property type="project" value="UniProtKB-KW"/>
</dbReference>
<evidence type="ECO:0000313" key="8">
    <source>
        <dbReference type="EMBL" id="CAB4130236.1"/>
    </source>
</evidence>
<name>A0A6J5LAG2_9CAUD</name>
<dbReference type="InterPro" id="IPR003593">
    <property type="entry name" value="AAA+_ATPase"/>
</dbReference>
<dbReference type="FunFam" id="3.40.50.300:FF:000025">
    <property type="entry name" value="ATP-dependent Clp protease subunit"/>
    <property type="match status" value="1"/>
</dbReference>
<feature type="domain" description="Clp ATPase C-terminal" evidence="7">
    <location>
        <begin position="576"/>
        <end position="665"/>
    </location>
</feature>
<keyword evidence="3" id="KW-0067">ATP-binding</keyword>
<sequence>MTDSVDESGKAPKKTEVNSNTPVLDNFSRDLIKLAEEGKLDPVVGREDEILRIAQILSRRKKNNPIIIGEPGCGKTAIVEGLAMKIFEGDCPRNLVDKRILSLEMNSVVAGTKYRGQFEERLKVILEEIQANPNVILFIDEIHTIVGAGNASGSMDASNILKPALSRGEIQCIGATTLDEYKKQIEKDGALDRRFQKVVVSSSTKEETLQILKNVKDKYENYHKVNYTDNILQICVDLAERYITDREFPDKAFDILDEVGARAQVDVKNPEIIDELKRQALEIKQQKLLVVKKQNYEEAANLRDKEKKVLSQLDIEKKKFEQTLLDNRKTIPEELVYEVVSTMTKIPLTKLNLDDKNTLINLEEELNKSVIGQKEAITKIAKSIRRNRLGIKDPNKPIGSFILLGSTGVGKTLLAKELAKQIFGSDENLIRVDMSEFQDKHTVSRLIGSPPGYVGYDEGGQLTEQVKTKPYSVVLFDEVEKAHKDIFSALLQLLDEGYMTDSFGRKINFKNCLIIMTSNLGVKKMQEFGAGIGFSGNNNVYANEELKKTMLNKELKNHFAPEFINRLDEVIVFNTLQNDDIQKIVLVEINKLKSRLTNLGYNISFGQSVIDFVSKVGFDEVYGARPLKRAIQEKIEDYISDEVLREKIVLDKFYNIEINEEEVSISEVEPQPDETPKPKRVRKKKGE</sequence>
<evidence type="ECO:0000259" key="6">
    <source>
        <dbReference type="SMART" id="SM00382"/>
    </source>
</evidence>
<dbReference type="GO" id="GO:0016887">
    <property type="term" value="F:ATP hydrolysis activity"/>
    <property type="evidence" value="ECO:0007669"/>
    <property type="project" value="InterPro"/>
</dbReference>
<accession>A0A6J5LAG2</accession>
<proteinExistence type="predicted"/>
<dbReference type="PROSITE" id="PS00871">
    <property type="entry name" value="CLPAB_2"/>
    <property type="match status" value="1"/>
</dbReference>
<dbReference type="GO" id="GO:0034605">
    <property type="term" value="P:cellular response to heat"/>
    <property type="evidence" value="ECO:0007669"/>
    <property type="project" value="TreeGrafter"/>
</dbReference>
<feature type="region of interest" description="Disordered" evidence="5">
    <location>
        <begin position="665"/>
        <end position="687"/>
    </location>
</feature>
<feature type="compositionally biased region" description="Basic residues" evidence="5">
    <location>
        <begin position="678"/>
        <end position="687"/>
    </location>
</feature>
<keyword evidence="8" id="KW-0378">Hydrolase</keyword>
<dbReference type="InterPro" id="IPR019489">
    <property type="entry name" value="Clp_ATPase_C"/>
</dbReference>
<evidence type="ECO:0000256" key="4">
    <source>
        <dbReference type="ARBA" id="ARBA00023186"/>
    </source>
</evidence>
<dbReference type="CDD" id="cd00009">
    <property type="entry name" value="AAA"/>
    <property type="match status" value="1"/>
</dbReference>
<evidence type="ECO:0000259" key="7">
    <source>
        <dbReference type="SMART" id="SM01086"/>
    </source>
</evidence>
<dbReference type="PRINTS" id="PR00300">
    <property type="entry name" value="CLPPROTEASEA"/>
</dbReference>
<feature type="domain" description="AAA+ ATPase" evidence="6">
    <location>
        <begin position="61"/>
        <end position="206"/>
    </location>
</feature>
<dbReference type="PROSITE" id="PS00870">
    <property type="entry name" value="CLPAB_1"/>
    <property type="match status" value="1"/>
</dbReference>
<organism evidence="8">
    <name type="scientific">uncultured Caudovirales phage</name>
    <dbReference type="NCBI Taxonomy" id="2100421"/>
    <lineage>
        <taxon>Viruses</taxon>
        <taxon>Duplodnaviria</taxon>
        <taxon>Heunggongvirae</taxon>
        <taxon>Uroviricota</taxon>
        <taxon>Caudoviricetes</taxon>
        <taxon>Peduoviridae</taxon>
        <taxon>Maltschvirus</taxon>
        <taxon>Maltschvirus maltsch</taxon>
    </lineage>
</organism>
<gene>
    <name evidence="8" type="ORF">UFOVP117_323</name>
</gene>
<dbReference type="SMART" id="SM00382">
    <property type="entry name" value="AAA"/>
    <property type="match status" value="2"/>
</dbReference>
<dbReference type="PANTHER" id="PTHR11638">
    <property type="entry name" value="ATP-DEPENDENT CLP PROTEASE"/>
    <property type="match status" value="1"/>
</dbReference>
<dbReference type="SMART" id="SM01086">
    <property type="entry name" value="ClpB_D2-small"/>
    <property type="match status" value="1"/>
</dbReference>
<dbReference type="SUPFAM" id="SSF52540">
    <property type="entry name" value="P-loop containing nucleoside triphosphate hydrolases"/>
    <property type="match status" value="2"/>
</dbReference>